<dbReference type="RefSeq" id="WP_127914155.1">
    <property type="nucleotide sequence ID" value="NZ_RKLP01000001.1"/>
</dbReference>
<evidence type="ECO:0000259" key="1">
    <source>
        <dbReference type="Pfam" id="PF00501"/>
    </source>
</evidence>
<organism evidence="3 4">
    <name type="scientific">Prescottella agglutinans</name>
    <dbReference type="NCBI Taxonomy" id="1644129"/>
    <lineage>
        <taxon>Bacteria</taxon>
        <taxon>Bacillati</taxon>
        <taxon>Actinomycetota</taxon>
        <taxon>Actinomycetes</taxon>
        <taxon>Mycobacteriales</taxon>
        <taxon>Nocardiaceae</taxon>
        <taxon>Prescottella</taxon>
    </lineage>
</organism>
<dbReference type="PANTHER" id="PTHR43767:SF1">
    <property type="entry name" value="NONRIBOSOMAL PEPTIDE SYNTHASE PES1 (EUROFUNG)-RELATED"/>
    <property type="match status" value="1"/>
</dbReference>
<dbReference type="InterPro" id="IPR000873">
    <property type="entry name" value="AMP-dep_synth/lig_dom"/>
</dbReference>
<evidence type="ECO:0000313" key="4">
    <source>
        <dbReference type="Proteomes" id="UP000286208"/>
    </source>
</evidence>
<dbReference type="InterPro" id="IPR025110">
    <property type="entry name" value="AMP-bd_C"/>
</dbReference>
<dbReference type="GO" id="GO:0016878">
    <property type="term" value="F:acid-thiol ligase activity"/>
    <property type="evidence" value="ECO:0007669"/>
    <property type="project" value="UniProtKB-ARBA"/>
</dbReference>
<feature type="domain" description="AMP-binding enzyme C-terminal" evidence="2">
    <location>
        <begin position="447"/>
        <end position="523"/>
    </location>
</feature>
<dbReference type="PANTHER" id="PTHR43767">
    <property type="entry name" value="LONG-CHAIN-FATTY-ACID--COA LIGASE"/>
    <property type="match status" value="1"/>
</dbReference>
<evidence type="ECO:0000313" key="3">
    <source>
        <dbReference type="EMBL" id="RVW11049.1"/>
    </source>
</evidence>
<dbReference type="EMBL" id="RKLP01000001">
    <property type="protein sequence ID" value="RVW11049.1"/>
    <property type="molecule type" value="Genomic_DNA"/>
</dbReference>
<dbReference type="Proteomes" id="UP000286208">
    <property type="component" value="Unassembled WGS sequence"/>
</dbReference>
<dbReference type="Gene3D" id="3.40.50.12780">
    <property type="entry name" value="N-terminal domain of ligase-like"/>
    <property type="match status" value="1"/>
</dbReference>
<dbReference type="Gene3D" id="3.30.300.30">
    <property type="match status" value="1"/>
</dbReference>
<dbReference type="NCBIfam" id="NF005863">
    <property type="entry name" value="PRK07798.1"/>
    <property type="match status" value="1"/>
</dbReference>
<reference evidence="3 4" key="1">
    <citation type="submission" date="2018-11" db="EMBL/GenBank/DDBJ databases">
        <title>Rhodococcus spongicola sp. nov. and Rhodococcus xishaensis sp. nov. from marine sponges.</title>
        <authorList>
            <person name="Li L."/>
            <person name="Lin H.W."/>
        </authorList>
    </citation>
    <scope>NUCLEOTIDE SEQUENCE [LARGE SCALE GENOMIC DNA]</scope>
    <source>
        <strain evidence="3 4">CCTCC AB2014297</strain>
    </source>
</reference>
<dbReference type="PROSITE" id="PS00455">
    <property type="entry name" value="AMP_BINDING"/>
    <property type="match status" value="1"/>
</dbReference>
<dbReference type="AlphaFoldDB" id="A0A438BIX8"/>
<dbReference type="InterPro" id="IPR042099">
    <property type="entry name" value="ANL_N_sf"/>
</dbReference>
<comment type="caution">
    <text evidence="3">The sequence shown here is derived from an EMBL/GenBank/DDBJ whole genome shotgun (WGS) entry which is preliminary data.</text>
</comment>
<dbReference type="Pfam" id="PF13193">
    <property type="entry name" value="AMP-binding_C"/>
    <property type="match status" value="1"/>
</dbReference>
<accession>A0A438BIX8</accession>
<feature type="domain" description="AMP-dependent synthetase/ligase" evidence="1">
    <location>
        <begin position="14"/>
        <end position="343"/>
    </location>
</feature>
<dbReference type="InterPro" id="IPR050237">
    <property type="entry name" value="ATP-dep_AMP-bd_enzyme"/>
</dbReference>
<keyword evidence="4" id="KW-1185">Reference proteome</keyword>
<evidence type="ECO:0000259" key="2">
    <source>
        <dbReference type="Pfam" id="PF13193"/>
    </source>
</evidence>
<name>A0A438BIX8_9NOCA</name>
<dbReference type="SUPFAM" id="SSF56801">
    <property type="entry name" value="Acetyl-CoA synthetase-like"/>
    <property type="match status" value="1"/>
</dbReference>
<protein>
    <submittedName>
        <fullName evidence="3">Acyl-CoA synthetase</fullName>
    </submittedName>
</protein>
<dbReference type="OrthoDB" id="3443462at2"/>
<dbReference type="InterPro" id="IPR020845">
    <property type="entry name" value="AMP-binding_CS"/>
</dbReference>
<gene>
    <name evidence="3" type="ORF">EGT67_00830</name>
</gene>
<sequence length="547" mass="58035">MSLNLADLTEALVDAVPDRVALVCGNDTRTFAEFDAGANRIAHHIVAQGVQPGDHVGLHARNSIEFVEALLGCLKVRAVPVNVNFRYVDTELTYLYNDAHLKAVIADGEFSDVIADVLPKCPELRHIVLIGQAAGPALSEAADAVGVSVADYHAAAADRSPERDFPERSNDDLYVIYTGGTTGMPKGVMWRHEDFYFAALSGGNLMGPPILSGAELGAAAAANTHPMSFLLTAPLMHGAAAYSLFTCMFMGSEHVLMPRFDPVEALSLIDRHKIRGVQLVGDAIARPLADAIEQHGDRFDLGSLLSIGSGGALWSASVREKLQKLLPNVYLRNGFGSSESGNNGELVASADGLLRMSPSPRVRVVDTDFATIEPGSDEIGYLAHVGHVPVGYYNDPVKTAATFPVVDGVRLSVLGDLARVEADGSIVVLGRGSSCINTGGEKVYAEEVEEAIKSHPDIEDALVAGIEDPTYGQRVSAVVQARDGAPAPDHDNLIAHCRTQIAGYKVPRTVVVVPEIVRSPAGKADYRWAKATLEGAVSTSSTSEDLS</sequence>
<dbReference type="Pfam" id="PF00501">
    <property type="entry name" value="AMP-binding"/>
    <property type="match status" value="1"/>
</dbReference>
<proteinExistence type="predicted"/>
<dbReference type="InterPro" id="IPR045851">
    <property type="entry name" value="AMP-bd_C_sf"/>
</dbReference>